<dbReference type="InterPro" id="IPR050109">
    <property type="entry name" value="HTH-type_TetR-like_transc_reg"/>
</dbReference>
<dbReference type="EMBL" id="JAATTO010000015">
    <property type="protein sequence ID" value="MBC9979013.1"/>
    <property type="molecule type" value="Genomic_DNA"/>
</dbReference>
<sequence>MPPKARSQSMVGSRDRILKAAITRFSKRSYEQASLRDIAADVGVDVAYVHRCFGSKERLFAEALKASAQIDERFTGPADGVAGSLARYVVSERPRRGHALDIIIRSLASGKAAPLLRRFVLDSFVDPLAEELDQSNTVPIAVIAALLAGVSIFRNVLRMGPLLNAPSAELEALIANAIRGMMDAADPATAATMKLERTP</sequence>
<dbReference type="SUPFAM" id="SSF48498">
    <property type="entry name" value="Tetracyclin repressor-like, C-terminal domain"/>
    <property type="match status" value="1"/>
</dbReference>
<evidence type="ECO:0000313" key="4">
    <source>
        <dbReference type="EMBL" id="MBC9979013.1"/>
    </source>
</evidence>
<evidence type="ECO:0000256" key="2">
    <source>
        <dbReference type="PROSITE-ProRule" id="PRU00335"/>
    </source>
</evidence>
<comment type="caution">
    <text evidence="4">The sequence shown here is derived from an EMBL/GenBank/DDBJ whole genome shotgun (WGS) entry which is preliminary data.</text>
</comment>
<dbReference type="Pfam" id="PF00440">
    <property type="entry name" value="TetR_N"/>
    <property type="match status" value="1"/>
</dbReference>
<dbReference type="InterPro" id="IPR036271">
    <property type="entry name" value="Tet_transcr_reg_TetR-rel_C_sf"/>
</dbReference>
<accession>A0ABR7U4M3</accession>
<evidence type="ECO:0000313" key="5">
    <source>
        <dbReference type="Proteomes" id="UP000639516"/>
    </source>
</evidence>
<protein>
    <submittedName>
        <fullName evidence="4">TetR family transcriptional regulator</fullName>
    </submittedName>
</protein>
<proteinExistence type="predicted"/>
<feature type="DNA-binding region" description="H-T-H motif" evidence="2">
    <location>
        <begin position="34"/>
        <end position="53"/>
    </location>
</feature>
<dbReference type="InterPro" id="IPR041678">
    <property type="entry name" value="TetR_C_16"/>
</dbReference>
<dbReference type="InterPro" id="IPR009057">
    <property type="entry name" value="Homeodomain-like_sf"/>
</dbReference>
<dbReference type="InterPro" id="IPR001647">
    <property type="entry name" value="HTH_TetR"/>
</dbReference>
<dbReference type="Proteomes" id="UP000639516">
    <property type="component" value="Unassembled WGS sequence"/>
</dbReference>
<organism evidence="4 5">
    <name type="scientific">Bradyrhizobium campsiandrae</name>
    <dbReference type="NCBI Taxonomy" id="1729892"/>
    <lineage>
        <taxon>Bacteria</taxon>
        <taxon>Pseudomonadati</taxon>
        <taxon>Pseudomonadota</taxon>
        <taxon>Alphaproteobacteria</taxon>
        <taxon>Hyphomicrobiales</taxon>
        <taxon>Nitrobacteraceae</taxon>
        <taxon>Bradyrhizobium</taxon>
    </lineage>
</organism>
<feature type="domain" description="HTH tetR-type" evidence="3">
    <location>
        <begin position="11"/>
        <end position="71"/>
    </location>
</feature>
<gene>
    <name evidence="4" type="ORF">HA482_12435</name>
</gene>
<reference evidence="4 5" key="1">
    <citation type="journal article" date="2020" name="Arch. Microbiol.">
        <title>Bradyrhizobium campsiandrae sp. nov., a nitrogen-fixing bacterial strain isolated from a native leguminous tree from the Amazon adapted to flooded conditions.</title>
        <authorList>
            <person name="Cabral Michel D."/>
            <person name="Martins da Costa E."/>
            <person name="Azarias Guimaraes A."/>
            <person name="Soares de Carvalho T."/>
            <person name="Santos de Castro Caputo P."/>
            <person name="Willems A."/>
            <person name="de Souza Moreira F.M."/>
        </authorList>
    </citation>
    <scope>NUCLEOTIDE SEQUENCE [LARGE SCALE GENOMIC DNA]</scope>
    <source>
        <strain evidence="5">INPA 384B</strain>
    </source>
</reference>
<dbReference type="Gene3D" id="1.10.357.10">
    <property type="entry name" value="Tetracycline Repressor, domain 2"/>
    <property type="match status" value="1"/>
</dbReference>
<keyword evidence="1 2" id="KW-0238">DNA-binding</keyword>
<dbReference type="PANTHER" id="PTHR30055">
    <property type="entry name" value="HTH-TYPE TRANSCRIPTIONAL REGULATOR RUTR"/>
    <property type="match status" value="1"/>
</dbReference>
<keyword evidence="5" id="KW-1185">Reference proteome</keyword>
<evidence type="ECO:0000256" key="1">
    <source>
        <dbReference type="ARBA" id="ARBA00023125"/>
    </source>
</evidence>
<dbReference type="Pfam" id="PF17920">
    <property type="entry name" value="TetR_C_16"/>
    <property type="match status" value="1"/>
</dbReference>
<name>A0ABR7U4M3_9BRAD</name>
<dbReference type="PROSITE" id="PS50977">
    <property type="entry name" value="HTH_TETR_2"/>
    <property type="match status" value="1"/>
</dbReference>
<evidence type="ECO:0000259" key="3">
    <source>
        <dbReference type="PROSITE" id="PS50977"/>
    </source>
</evidence>
<dbReference type="SUPFAM" id="SSF46689">
    <property type="entry name" value="Homeodomain-like"/>
    <property type="match status" value="1"/>
</dbReference>
<dbReference type="PANTHER" id="PTHR30055:SF235">
    <property type="entry name" value="TRANSCRIPTIONAL REGULATORY PROTEIN"/>
    <property type="match status" value="1"/>
</dbReference>